<gene>
    <name evidence="2" type="ORF">SAMN02799620_03904</name>
</gene>
<proteinExistence type="predicted"/>
<feature type="transmembrane region" description="Helical" evidence="1">
    <location>
        <begin position="30"/>
        <end position="48"/>
    </location>
</feature>
<dbReference type="Proteomes" id="UP000199707">
    <property type="component" value="Unassembled WGS sequence"/>
</dbReference>
<organism evidence="2 3">
    <name type="scientific">Mycolicibacterium fluoranthenivorans</name>
    <dbReference type="NCBI Taxonomy" id="258505"/>
    <lineage>
        <taxon>Bacteria</taxon>
        <taxon>Bacillati</taxon>
        <taxon>Actinomycetota</taxon>
        <taxon>Actinomycetes</taxon>
        <taxon>Mycobacteriales</taxon>
        <taxon>Mycobacteriaceae</taxon>
        <taxon>Mycolicibacterium</taxon>
    </lineage>
</organism>
<feature type="transmembrane region" description="Helical" evidence="1">
    <location>
        <begin position="122"/>
        <end position="144"/>
    </location>
</feature>
<feature type="transmembrane region" description="Helical" evidence="1">
    <location>
        <begin position="60"/>
        <end position="79"/>
    </location>
</feature>
<keyword evidence="1" id="KW-0472">Membrane</keyword>
<dbReference type="STRING" id="1502745.SAMN02799620_03904"/>
<reference evidence="3" key="1">
    <citation type="submission" date="2016-10" db="EMBL/GenBank/DDBJ databases">
        <authorList>
            <person name="Varghese N."/>
            <person name="Submissions S."/>
        </authorList>
    </citation>
    <scope>NUCLEOTIDE SEQUENCE [LARGE SCALE GENOMIC DNA]</scope>
    <source>
        <strain evidence="3">UNC267MFSha1.1M11</strain>
    </source>
</reference>
<dbReference type="EMBL" id="FMUB01000008">
    <property type="protein sequence ID" value="SCX25599.1"/>
    <property type="molecule type" value="Genomic_DNA"/>
</dbReference>
<feature type="transmembrane region" description="Helical" evidence="1">
    <location>
        <begin position="151"/>
        <end position="171"/>
    </location>
</feature>
<evidence type="ECO:0000256" key="1">
    <source>
        <dbReference type="SAM" id="Phobius"/>
    </source>
</evidence>
<feature type="transmembrane region" description="Helical" evidence="1">
    <location>
        <begin position="273"/>
        <end position="292"/>
    </location>
</feature>
<keyword evidence="1" id="KW-1133">Transmembrane helix</keyword>
<feature type="transmembrane region" description="Helical" evidence="1">
    <location>
        <begin position="208"/>
        <end position="228"/>
    </location>
</feature>
<dbReference type="AlphaFoldDB" id="A0A1G4WM47"/>
<keyword evidence="1" id="KW-0812">Transmembrane</keyword>
<accession>A0A1G4WM47</accession>
<protein>
    <submittedName>
        <fullName evidence="2">Uncharacterized protein</fullName>
    </submittedName>
</protein>
<name>A0A1G4WM47_9MYCO</name>
<feature type="transmembrane region" description="Helical" evidence="1">
    <location>
        <begin position="95"/>
        <end position="116"/>
    </location>
</feature>
<evidence type="ECO:0000313" key="3">
    <source>
        <dbReference type="Proteomes" id="UP000199707"/>
    </source>
</evidence>
<feature type="transmembrane region" description="Helical" evidence="1">
    <location>
        <begin position="234"/>
        <end position="252"/>
    </location>
</feature>
<feature type="transmembrane region" description="Helical" evidence="1">
    <location>
        <begin position="177"/>
        <end position="196"/>
    </location>
</feature>
<dbReference type="RefSeq" id="WP_090359878.1">
    <property type="nucleotide sequence ID" value="NZ_FMUB01000008.1"/>
</dbReference>
<sequence>MTAAGDTSERPRWTLRNRSVENLHPVTRMILRWGFIAILTVAAFHRTIASAWATTVGGGFGGYVWIVPIAAALAAVGIARRHRTELPIHDRQTDIIVATMGLVMALLVHGVLLQRYGLYFHLLRLDLVAMWLFVVSASVAMFGLRPIIRFGWAWLVLFMVFPLPYYLTVIVLGGNRVAAGVGTMVIAATATATAVGRRVSRAMVGSNLAWLVGLLLLGFMAIFLPNASLRQYQYVPALTSICVVGSLMFLAARRGEPKRVLDRKLEPLAARQIWSAVPLVLVIAVLLSLVRLPEIGLAPAARVDKMDFSAPMKAPPGWRILESQRYTWVTRYYGRGAVLTRQKMVADRGNPHYDKFSRPRTVMVDSLTTLRPFSLNVYPTRMMYRINGIRLSGIRPVDLGYGTRADLFSVVDDKILVSWDGLQWTWTDGTVGRRVLAIAVDNHEDWAPFPQPTGGLVPTLNSMFTVLFRGNSATADDDPNIKDDDLLTEFGHALVRAELEPLGVDP</sequence>
<evidence type="ECO:0000313" key="2">
    <source>
        <dbReference type="EMBL" id="SCX25599.1"/>
    </source>
</evidence>